<dbReference type="RefSeq" id="WP_011760805.1">
    <property type="nucleotide sequence ID" value="NC_008700.1"/>
</dbReference>
<feature type="chain" id="PRO_5002636516" description="Outer membrane protein" evidence="6">
    <location>
        <begin position="18"/>
        <end position="281"/>
    </location>
</feature>
<evidence type="ECO:0000256" key="6">
    <source>
        <dbReference type="SAM" id="SignalP"/>
    </source>
</evidence>
<keyword evidence="3 6" id="KW-0732">Signal</keyword>
<name>A1S943_SHEAM</name>
<dbReference type="InterPro" id="IPR010583">
    <property type="entry name" value="MipA"/>
</dbReference>
<sequence>MFRLLLILLLFSSAVSANKNTLPDSNGTLVPVGSWYLGLSVGVGALKNPLRGQDNIPLYVLPEFRYYGERFSVENLDVSFTLYDAPAYSLELVGQQNMDGLLFPGDNRRLMASFTGMIPIRSRDVVETAVELPPLYPEHKSMSYMAGVAARYFGWFDAQVLALTDVSKVHHGYEINLSLGKQYNWKNINFEAQFGATYKSSKLTEYYYNGEYQELFYQVYNYRADSAINPYIQLSAAYDLGNNYFVSGNVRNIWLDDTIHHSPIFEDTHLLTYFIGIKKLF</sequence>
<evidence type="ECO:0000256" key="3">
    <source>
        <dbReference type="ARBA" id="ARBA00022729"/>
    </source>
</evidence>
<comment type="similarity">
    <text evidence="2">Belongs to the MipA/OmpV family.</text>
</comment>
<keyword evidence="8" id="KW-1185">Reference proteome</keyword>
<gene>
    <name evidence="7" type="ordered locus">Sama_2697</name>
</gene>
<dbReference type="HOGENOM" id="CLU_063465_0_0_6"/>
<evidence type="ECO:0000313" key="7">
    <source>
        <dbReference type="EMBL" id="ABM00900.1"/>
    </source>
</evidence>
<dbReference type="KEGG" id="saz:Sama_2697"/>
<comment type="subcellular location">
    <subcellularLocation>
        <location evidence="1">Cell outer membrane</location>
    </subcellularLocation>
</comment>
<proteinExistence type="inferred from homology"/>
<evidence type="ECO:0000256" key="4">
    <source>
        <dbReference type="ARBA" id="ARBA00023136"/>
    </source>
</evidence>
<dbReference type="DNASU" id="4604944"/>
<dbReference type="PANTHER" id="PTHR38776:SF1">
    <property type="entry name" value="MLTA-INTERACTING PROTEIN-RELATED"/>
    <property type="match status" value="1"/>
</dbReference>
<evidence type="ECO:0000256" key="2">
    <source>
        <dbReference type="ARBA" id="ARBA00005722"/>
    </source>
</evidence>
<dbReference type="EMBL" id="CP000507">
    <property type="protein sequence ID" value="ABM00900.1"/>
    <property type="molecule type" value="Genomic_DNA"/>
</dbReference>
<dbReference type="Pfam" id="PF06629">
    <property type="entry name" value="MipA"/>
    <property type="match status" value="1"/>
</dbReference>
<evidence type="ECO:0000313" key="8">
    <source>
        <dbReference type="Proteomes" id="UP000009175"/>
    </source>
</evidence>
<dbReference type="PANTHER" id="PTHR38776">
    <property type="entry name" value="MLTA-INTERACTING PROTEIN-RELATED"/>
    <property type="match status" value="1"/>
</dbReference>
<dbReference type="GO" id="GO:0009279">
    <property type="term" value="C:cell outer membrane"/>
    <property type="evidence" value="ECO:0007669"/>
    <property type="project" value="UniProtKB-SubCell"/>
</dbReference>
<organism evidence="7 8">
    <name type="scientific">Shewanella amazonensis (strain ATCC BAA-1098 / SB2B)</name>
    <dbReference type="NCBI Taxonomy" id="326297"/>
    <lineage>
        <taxon>Bacteria</taxon>
        <taxon>Pseudomonadati</taxon>
        <taxon>Pseudomonadota</taxon>
        <taxon>Gammaproteobacteria</taxon>
        <taxon>Alteromonadales</taxon>
        <taxon>Shewanellaceae</taxon>
        <taxon>Shewanella</taxon>
    </lineage>
</organism>
<reference evidence="7 8" key="1">
    <citation type="submission" date="2006-12" db="EMBL/GenBank/DDBJ databases">
        <title>Complete sequence of Shewanella amazonensis SB2B.</title>
        <authorList>
            <consortium name="US DOE Joint Genome Institute"/>
            <person name="Copeland A."/>
            <person name="Lucas S."/>
            <person name="Lapidus A."/>
            <person name="Barry K."/>
            <person name="Detter J.C."/>
            <person name="Glavina del Rio T."/>
            <person name="Hammon N."/>
            <person name="Israni S."/>
            <person name="Dalin E."/>
            <person name="Tice H."/>
            <person name="Pitluck S."/>
            <person name="Munk A.C."/>
            <person name="Brettin T."/>
            <person name="Bruce D."/>
            <person name="Han C."/>
            <person name="Tapia R."/>
            <person name="Gilna P."/>
            <person name="Schmutz J."/>
            <person name="Larimer F."/>
            <person name="Land M."/>
            <person name="Hauser L."/>
            <person name="Kyrpides N."/>
            <person name="Mikhailova N."/>
            <person name="Fredrickson J."/>
            <person name="Richardson P."/>
        </authorList>
    </citation>
    <scope>NUCLEOTIDE SEQUENCE [LARGE SCALE GENOMIC DNA]</scope>
    <source>
        <strain evidence="8">ATCC BAA-1098 / SB2B</strain>
    </source>
</reference>
<evidence type="ECO:0000256" key="5">
    <source>
        <dbReference type="ARBA" id="ARBA00023237"/>
    </source>
</evidence>
<dbReference type="Proteomes" id="UP000009175">
    <property type="component" value="Chromosome"/>
</dbReference>
<dbReference type="OrthoDB" id="5731040at2"/>
<dbReference type="STRING" id="326297.Sama_2697"/>
<keyword evidence="4" id="KW-0472">Membrane</keyword>
<dbReference type="eggNOG" id="COG3713">
    <property type="taxonomic scope" value="Bacteria"/>
</dbReference>
<evidence type="ECO:0008006" key="9">
    <source>
        <dbReference type="Google" id="ProtNLM"/>
    </source>
</evidence>
<keyword evidence="5" id="KW-0998">Cell outer membrane</keyword>
<protein>
    <recommendedName>
        <fullName evidence="9">Outer membrane protein</fullName>
    </recommendedName>
</protein>
<feature type="signal peptide" evidence="6">
    <location>
        <begin position="1"/>
        <end position="17"/>
    </location>
</feature>
<accession>A1S943</accession>
<evidence type="ECO:0000256" key="1">
    <source>
        <dbReference type="ARBA" id="ARBA00004442"/>
    </source>
</evidence>
<dbReference type="AlphaFoldDB" id="A1S943"/>